<evidence type="ECO:0000313" key="2">
    <source>
        <dbReference type="EMBL" id="GGU61226.1"/>
    </source>
</evidence>
<dbReference type="EMBL" id="BMRP01000008">
    <property type="protein sequence ID" value="GGU61226.1"/>
    <property type="molecule type" value="Genomic_DNA"/>
</dbReference>
<sequence length="63" mass="6458">MVKDIAGGEPRGRPRAVGGLVPAASALAGEPFTRIRQLGTEGHDPDDEGMLWQVGPAAPPRAG</sequence>
<gene>
    <name evidence="2" type="ORF">GCM10010211_27710</name>
</gene>
<evidence type="ECO:0000313" key="3">
    <source>
        <dbReference type="Proteomes" id="UP000654471"/>
    </source>
</evidence>
<feature type="region of interest" description="Disordered" evidence="1">
    <location>
        <begin position="37"/>
        <end position="63"/>
    </location>
</feature>
<dbReference type="Proteomes" id="UP000654471">
    <property type="component" value="Unassembled WGS sequence"/>
</dbReference>
<reference evidence="3" key="1">
    <citation type="journal article" date="2019" name="Int. J. Syst. Evol. Microbiol.">
        <title>The Global Catalogue of Microorganisms (GCM) 10K type strain sequencing project: providing services to taxonomists for standard genome sequencing and annotation.</title>
        <authorList>
            <consortium name="The Broad Institute Genomics Platform"/>
            <consortium name="The Broad Institute Genome Sequencing Center for Infectious Disease"/>
            <person name="Wu L."/>
            <person name="Ma J."/>
        </authorList>
    </citation>
    <scope>NUCLEOTIDE SEQUENCE [LARGE SCALE GENOMIC DNA]</scope>
    <source>
        <strain evidence="3">JCM 3399</strain>
    </source>
</reference>
<name>A0ABQ2V178_9ACTN</name>
<keyword evidence="3" id="KW-1185">Reference proteome</keyword>
<accession>A0ABQ2V178</accession>
<comment type="caution">
    <text evidence="2">The sequence shown here is derived from an EMBL/GenBank/DDBJ whole genome shotgun (WGS) entry which is preliminary data.</text>
</comment>
<organism evidence="2 3">
    <name type="scientific">Streptomyces albospinus</name>
    <dbReference type="NCBI Taxonomy" id="285515"/>
    <lineage>
        <taxon>Bacteria</taxon>
        <taxon>Bacillati</taxon>
        <taxon>Actinomycetota</taxon>
        <taxon>Actinomycetes</taxon>
        <taxon>Kitasatosporales</taxon>
        <taxon>Streptomycetaceae</taxon>
        <taxon>Streptomyces</taxon>
    </lineage>
</organism>
<protein>
    <submittedName>
        <fullName evidence="2">Uncharacterized protein</fullName>
    </submittedName>
</protein>
<proteinExistence type="predicted"/>
<evidence type="ECO:0000256" key="1">
    <source>
        <dbReference type="SAM" id="MobiDB-lite"/>
    </source>
</evidence>